<gene>
    <name evidence="1" type="ORF">OCTVUL_1B008658</name>
</gene>
<proteinExistence type="predicted"/>
<keyword evidence="2" id="KW-1185">Reference proteome</keyword>
<reference evidence="1" key="1">
    <citation type="submission" date="2023-08" db="EMBL/GenBank/DDBJ databases">
        <authorList>
            <person name="Alioto T."/>
            <person name="Alioto T."/>
            <person name="Gomez Garrido J."/>
        </authorList>
    </citation>
    <scope>NUCLEOTIDE SEQUENCE</scope>
</reference>
<evidence type="ECO:0000313" key="2">
    <source>
        <dbReference type="Proteomes" id="UP001162480"/>
    </source>
</evidence>
<organism evidence="1 2">
    <name type="scientific">Octopus vulgaris</name>
    <name type="common">Common octopus</name>
    <dbReference type="NCBI Taxonomy" id="6645"/>
    <lineage>
        <taxon>Eukaryota</taxon>
        <taxon>Metazoa</taxon>
        <taxon>Spiralia</taxon>
        <taxon>Lophotrochozoa</taxon>
        <taxon>Mollusca</taxon>
        <taxon>Cephalopoda</taxon>
        <taxon>Coleoidea</taxon>
        <taxon>Octopodiformes</taxon>
        <taxon>Octopoda</taxon>
        <taxon>Incirrata</taxon>
        <taxon>Octopodidae</taxon>
        <taxon>Octopus</taxon>
    </lineage>
</organism>
<dbReference type="EMBL" id="OX597830">
    <property type="protein sequence ID" value="CAI9734965.1"/>
    <property type="molecule type" value="Genomic_DNA"/>
</dbReference>
<evidence type="ECO:0000313" key="1">
    <source>
        <dbReference type="EMBL" id="CAI9734965.1"/>
    </source>
</evidence>
<sequence length="103" mass="11661">MEEKGEVAEEGVFCSRSSIVAQMKRINIRHVNGQDVQSWLETCKKLTEYRKCNQDSAERVCNSSVNGETAAFDIHLGISKRLFALCNKGYEKGSRYQRLQDAA</sequence>
<accession>A0AA36BID8</accession>
<name>A0AA36BID8_OCTVU</name>
<dbReference type="AlphaFoldDB" id="A0AA36BID8"/>
<protein>
    <submittedName>
        <fullName evidence="1">Uncharacterized protein</fullName>
    </submittedName>
</protein>
<dbReference type="Proteomes" id="UP001162480">
    <property type="component" value="Chromosome 17"/>
</dbReference>